<organism evidence="4 5">
    <name type="scientific">Heyndrickxia oleronia</name>
    <dbReference type="NCBI Taxonomy" id="38875"/>
    <lineage>
        <taxon>Bacteria</taxon>
        <taxon>Bacillati</taxon>
        <taxon>Bacillota</taxon>
        <taxon>Bacilli</taxon>
        <taxon>Bacillales</taxon>
        <taxon>Bacillaceae</taxon>
        <taxon>Heyndrickxia</taxon>
    </lineage>
</organism>
<dbReference type="Pfam" id="PF01497">
    <property type="entry name" value="Peripla_BP_2"/>
    <property type="match status" value="1"/>
</dbReference>
<sequence length="315" mass="33906">MKKYTFILFSFVLLVALTACDNGTKEASGSENKSVEGIAIKVTDASGQNLSFDKVPDSIATLSSGDLDILLSLGANVTGRPTVSGEVAKELETIAEIGNPHQPNFEKIAEIHPSVLIAGMSFKQHAANIEKQGTKVIFTEANSIDDIQNSIRLYGTLLQKETEAEKVNQRISKRVEGMKEEVASPVKALLVYGAPGTYLAALPNSLSGDLLEKAGGENIAADFPKEDSYPQYASLSVEKMIERNPQVVMLITHGDPNAVKDAFEKEMKKNAAWKNLDAVKNGNVVVLPSNLFGTNPGTKVVEALEVMKESLSKVK</sequence>
<reference evidence="4 5" key="1">
    <citation type="submission" date="2017-01" db="EMBL/GenBank/DDBJ databases">
        <title>Draft genome sequence of Bacillus oleronius.</title>
        <authorList>
            <person name="Allam M."/>
        </authorList>
    </citation>
    <scope>NUCLEOTIDE SEQUENCE [LARGE SCALE GENOMIC DNA]</scope>
    <source>
        <strain evidence="4 5">DSM 9356</strain>
    </source>
</reference>
<evidence type="ECO:0000313" key="5">
    <source>
        <dbReference type="Proteomes" id="UP000189761"/>
    </source>
</evidence>
<dbReference type="PANTHER" id="PTHR30535">
    <property type="entry name" value="VITAMIN B12-BINDING PROTEIN"/>
    <property type="match status" value="1"/>
</dbReference>
<feature type="signal peptide" evidence="2">
    <location>
        <begin position="1"/>
        <end position="21"/>
    </location>
</feature>
<evidence type="ECO:0000256" key="1">
    <source>
        <dbReference type="ARBA" id="ARBA00008814"/>
    </source>
</evidence>
<dbReference type="EMBL" id="MTLA01000273">
    <property type="protein sequence ID" value="OOP66714.1"/>
    <property type="molecule type" value="Genomic_DNA"/>
</dbReference>
<feature type="domain" description="Fe/B12 periplasmic-binding" evidence="3">
    <location>
        <begin position="58"/>
        <end position="315"/>
    </location>
</feature>
<dbReference type="PANTHER" id="PTHR30535:SF34">
    <property type="entry name" value="MOLYBDATE-BINDING PROTEIN MOLA"/>
    <property type="match status" value="1"/>
</dbReference>
<proteinExistence type="inferred from homology"/>
<dbReference type="RefSeq" id="WP_058004451.1">
    <property type="nucleotide sequence ID" value="NZ_CP065424.1"/>
</dbReference>
<dbReference type="InterPro" id="IPR050902">
    <property type="entry name" value="ABC_Transporter_SBP"/>
</dbReference>
<evidence type="ECO:0000259" key="3">
    <source>
        <dbReference type="PROSITE" id="PS50983"/>
    </source>
</evidence>
<dbReference type="SUPFAM" id="SSF53807">
    <property type="entry name" value="Helical backbone' metal receptor"/>
    <property type="match status" value="1"/>
</dbReference>
<dbReference type="Proteomes" id="UP000189761">
    <property type="component" value="Unassembled WGS sequence"/>
</dbReference>
<feature type="chain" id="PRO_5038400939" evidence="2">
    <location>
        <begin position="22"/>
        <end position="315"/>
    </location>
</feature>
<comment type="similarity">
    <text evidence="1">Belongs to the bacterial solute-binding protein 8 family.</text>
</comment>
<protein>
    <submittedName>
        <fullName evidence="4">Iron-hydroxamate ABC transporter substrate-binding protein</fullName>
    </submittedName>
</protein>
<keyword evidence="2" id="KW-0732">Signal</keyword>
<dbReference type="AlphaFoldDB" id="A0A8E2LE31"/>
<name>A0A8E2LE31_9BACI</name>
<evidence type="ECO:0000313" key="4">
    <source>
        <dbReference type="EMBL" id="OOP66714.1"/>
    </source>
</evidence>
<comment type="caution">
    <text evidence="4">The sequence shown here is derived from an EMBL/GenBank/DDBJ whole genome shotgun (WGS) entry which is preliminary data.</text>
</comment>
<dbReference type="InterPro" id="IPR002491">
    <property type="entry name" value="ABC_transptr_periplasmic_BD"/>
</dbReference>
<dbReference type="PROSITE" id="PS51257">
    <property type="entry name" value="PROKAR_LIPOPROTEIN"/>
    <property type="match status" value="1"/>
</dbReference>
<evidence type="ECO:0000256" key="2">
    <source>
        <dbReference type="SAM" id="SignalP"/>
    </source>
</evidence>
<accession>A0A8E2LE31</accession>
<gene>
    <name evidence="4" type="ORF">BWZ43_19550</name>
</gene>
<keyword evidence="5" id="KW-1185">Reference proteome</keyword>
<dbReference type="GO" id="GO:0071281">
    <property type="term" value="P:cellular response to iron ion"/>
    <property type="evidence" value="ECO:0007669"/>
    <property type="project" value="TreeGrafter"/>
</dbReference>
<dbReference type="PROSITE" id="PS50983">
    <property type="entry name" value="FE_B12_PBP"/>
    <property type="match status" value="1"/>
</dbReference>
<dbReference type="Gene3D" id="3.40.50.1980">
    <property type="entry name" value="Nitrogenase molybdenum iron protein domain"/>
    <property type="match status" value="2"/>
</dbReference>